<dbReference type="PROSITE" id="PS50157">
    <property type="entry name" value="ZINC_FINGER_C2H2_2"/>
    <property type="match status" value="3"/>
</dbReference>
<dbReference type="PANTHER" id="PTHR23235">
    <property type="entry name" value="KRUEPPEL-LIKE TRANSCRIPTION FACTOR"/>
    <property type="match status" value="1"/>
</dbReference>
<feature type="domain" description="C2H2-type" evidence="7">
    <location>
        <begin position="417"/>
        <end position="446"/>
    </location>
</feature>
<dbReference type="AlphaFoldDB" id="A0A507C3M8"/>
<keyword evidence="3 5" id="KW-0863">Zinc-finger</keyword>
<evidence type="ECO:0000256" key="3">
    <source>
        <dbReference type="ARBA" id="ARBA00022771"/>
    </source>
</evidence>
<dbReference type="SUPFAM" id="SSF57667">
    <property type="entry name" value="beta-beta-alpha zinc fingers"/>
    <property type="match status" value="2"/>
</dbReference>
<feature type="compositionally biased region" description="Polar residues" evidence="6">
    <location>
        <begin position="1"/>
        <end position="18"/>
    </location>
</feature>
<dbReference type="PROSITE" id="PS00028">
    <property type="entry name" value="ZINC_FINGER_C2H2_1"/>
    <property type="match status" value="2"/>
</dbReference>
<evidence type="ECO:0000259" key="7">
    <source>
        <dbReference type="PROSITE" id="PS50157"/>
    </source>
</evidence>
<evidence type="ECO:0000256" key="1">
    <source>
        <dbReference type="ARBA" id="ARBA00022723"/>
    </source>
</evidence>
<name>A0A507C3M8_9FUNG</name>
<feature type="compositionally biased region" description="Low complexity" evidence="6">
    <location>
        <begin position="357"/>
        <end position="369"/>
    </location>
</feature>
<dbReference type="GO" id="GO:0008270">
    <property type="term" value="F:zinc ion binding"/>
    <property type="evidence" value="ECO:0007669"/>
    <property type="project" value="UniProtKB-KW"/>
</dbReference>
<proteinExistence type="predicted"/>
<dbReference type="STRING" id="1806994.A0A507C3M8"/>
<evidence type="ECO:0000313" key="8">
    <source>
        <dbReference type="EMBL" id="TPX36130.1"/>
    </source>
</evidence>
<dbReference type="Proteomes" id="UP000319731">
    <property type="component" value="Unassembled WGS sequence"/>
</dbReference>
<dbReference type="PANTHER" id="PTHR23235:SF120">
    <property type="entry name" value="KRUPPEL-LIKE FACTOR 15"/>
    <property type="match status" value="1"/>
</dbReference>
<keyword evidence="4" id="KW-0862">Zinc</keyword>
<organism evidence="8 9">
    <name type="scientific">Synchytrium microbalum</name>
    <dbReference type="NCBI Taxonomy" id="1806994"/>
    <lineage>
        <taxon>Eukaryota</taxon>
        <taxon>Fungi</taxon>
        <taxon>Fungi incertae sedis</taxon>
        <taxon>Chytridiomycota</taxon>
        <taxon>Chytridiomycota incertae sedis</taxon>
        <taxon>Chytridiomycetes</taxon>
        <taxon>Synchytriales</taxon>
        <taxon>Synchytriaceae</taxon>
        <taxon>Synchytrium</taxon>
    </lineage>
</organism>
<dbReference type="OrthoDB" id="8117402at2759"/>
<accession>A0A507C3M8</accession>
<feature type="domain" description="C2H2-type" evidence="7">
    <location>
        <begin position="447"/>
        <end position="475"/>
    </location>
</feature>
<evidence type="ECO:0000256" key="4">
    <source>
        <dbReference type="ARBA" id="ARBA00022833"/>
    </source>
</evidence>
<comment type="caution">
    <text evidence="8">The sequence shown here is derived from an EMBL/GenBank/DDBJ whole genome shotgun (WGS) entry which is preliminary data.</text>
</comment>
<evidence type="ECO:0000256" key="6">
    <source>
        <dbReference type="SAM" id="MobiDB-lite"/>
    </source>
</evidence>
<evidence type="ECO:0000256" key="5">
    <source>
        <dbReference type="PROSITE-ProRule" id="PRU00042"/>
    </source>
</evidence>
<protein>
    <recommendedName>
        <fullName evidence="7">C2H2-type domain-containing protein</fullName>
    </recommendedName>
</protein>
<dbReference type="GO" id="GO:0000981">
    <property type="term" value="F:DNA-binding transcription factor activity, RNA polymerase II-specific"/>
    <property type="evidence" value="ECO:0007669"/>
    <property type="project" value="TreeGrafter"/>
</dbReference>
<evidence type="ECO:0000313" key="9">
    <source>
        <dbReference type="Proteomes" id="UP000319731"/>
    </source>
</evidence>
<feature type="compositionally biased region" description="Polar residues" evidence="6">
    <location>
        <begin position="228"/>
        <end position="239"/>
    </location>
</feature>
<dbReference type="EMBL" id="QEAO01000005">
    <property type="protein sequence ID" value="TPX36130.1"/>
    <property type="molecule type" value="Genomic_DNA"/>
</dbReference>
<dbReference type="Gene3D" id="3.30.160.60">
    <property type="entry name" value="Classic Zinc Finger"/>
    <property type="match status" value="3"/>
</dbReference>
<dbReference type="GeneID" id="42002700"/>
<feature type="domain" description="C2H2-type" evidence="7">
    <location>
        <begin position="476"/>
        <end position="506"/>
    </location>
</feature>
<dbReference type="FunFam" id="3.30.160.60:FF:000446">
    <property type="entry name" value="Zinc finger protein"/>
    <property type="match status" value="1"/>
</dbReference>
<dbReference type="SMART" id="SM00355">
    <property type="entry name" value="ZnF_C2H2"/>
    <property type="match status" value="3"/>
</dbReference>
<feature type="compositionally biased region" description="Low complexity" evidence="6">
    <location>
        <begin position="204"/>
        <end position="213"/>
    </location>
</feature>
<feature type="region of interest" description="Disordered" evidence="6">
    <location>
        <begin position="194"/>
        <end position="414"/>
    </location>
</feature>
<dbReference type="FunFam" id="3.30.160.60:FF:000125">
    <property type="entry name" value="Putative zinc finger protein 143"/>
    <property type="match status" value="1"/>
</dbReference>
<dbReference type="GO" id="GO:0000978">
    <property type="term" value="F:RNA polymerase II cis-regulatory region sequence-specific DNA binding"/>
    <property type="evidence" value="ECO:0007669"/>
    <property type="project" value="TreeGrafter"/>
</dbReference>
<keyword evidence="9" id="KW-1185">Reference proteome</keyword>
<dbReference type="Pfam" id="PF00096">
    <property type="entry name" value="zf-C2H2"/>
    <property type="match status" value="2"/>
</dbReference>
<feature type="compositionally biased region" description="Polar residues" evidence="6">
    <location>
        <begin position="287"/>
        <end position="307"/>
    </location>
</feature>
<gene>
    <name evidence="8" type="ORF">SmJEL517_g01475</name>
</gene>
<reference evidence="8 9" key="1">
    <citation type="journal article" date="2019" name="Sci. Rep.">
        <title>Comparative genomics of chytrid fungi reveal insights into the obligate biotrophic and pathogenic lifestyle of Synchytrium endobioticum.</title>
        <authorList>
            <person name="van de Vossenberg B.T.L.H."/>
            <person name="Warris S."/>
            <person name="Nguyen H.D.T."/>
            <person name="van Gent-Pelzer M.P.E."/>
            <person name="Joly D.L."/>
            <person name="van de Geest H.C."/>
            <person name="Bonants P.J.M."/>
            <person name="Smith D.S."/>
            <person name="Levesque C.A."/>
            <person name="van der Lee T.A.J."/>
        </authorList>
    </citation>
    <scope>NUCLEOTIDE SEQUENCE [LARGE SCALE GENOMIC DNA]</scope>
    <source>
        <strain evidence="8 9">JEL517</strain>
    </source>
</reference>
<feature type="region of interest" description="Disordered" evidence="6">
    <location>
        <begin position="534"/>
        <end position="600"/>
    </location>
</feature>
<feature type="compositionally biased region" description="Acidic residues" evidence="6">
    <location>
        <begin position="577"/>
        <end position="600"/>
    </location>
</feature>
<feature type="region of interest" description="Disordered" evidence="6">
    <location>
        <begin position="1"/>
        <end position="55"/>
    </location>
</feature>
<feature type="compositionally biased region" description="Low complexity" evidence="6">
    <location>
        <begin position="339"/>
        <end position="349"/>
    </location>
</feature>
<dbReference type="InterPro" id="IPR036236">
    <property type="entry name" value="Znf_C2H2_sf"/>
</dbReference>
<feature type="compositionally biased region" description="Pro residues" evidence="6">
    <location>
        <begin position="214"/>
        <end position="223"/>
    </location>
</feature>
<keyword evidence="1" id="KW-0479">Metal-binding</keyword>
<dbReference type="RefSeq" id="XP_031026443.1">
    <property type="nucleotide sequence ID" value="XM_031167403.1"/>
</dbReference>
<keyword evidence="2" id="KW-0677">Repeat</keyword>
<dbReference type="InterPro" id="IPR013087">
    <property type="entry name" value="Znf_C2H2_type"/>
</dbReference>
<feature type="compositionally biased region" description="Polar residues" evidence="6">
    <location>
        <begin position="380"/>
        <end position="389"/>
    </location>
</feature>
<evidence type="ECO:0000256" key="2">
    <source>
        <dbReference type="ARBA" id="ARBA00022737"/>
    </source>
</evidence>
<sequence>MQQRVLTPPLSDNGTSIDFGSRLATPRRTPSLPIGEKMDAPLNAQKVGPDASKSNDPSFYIPIPIPLPTRGLSLQQCQNPLQQFIFHSQIYGKEQPTHLLSFYEHRVNKAALELVLSTPSLLKTPDQLKDRAIAAAAPFQNNTPGARMHWTTGSFPQNPPPETLALLGVSTIAELQSRIAADCIWDTSSAPHPALYPSQANKDAPSSYNNGPNSNPPGRPAPYPADSYQAQPWPNSHMPQSPPPNTSVFNNMPPGPNTYYERPQLPPLHPSQQPYGYDPFHPPRQPQRINNNYPGLPPLNTQPSSINAPPHHYFRDAPMHPPPPPQPQDNSSQAARVLTPTSPTAPSAPHFNQYNQSGGSSSNSSNVPPGIAPPRGRRPNSSNKDSQSPPKKRNSNSGGSEDDDDSGNEGTTERKLHLCTVPGCGKKFTRRYNLKSHQRAHSNDRPFKCTYCMTSFSRTHDLRRHVKSLHTQQKPHQCPHCNLAFSRSDALKRHLKLVLERGGVVPEVLKTVVSAPLSRAELEKLVTAVTSRLNPTAEKKSHAPAPIAVSALPAKKVPVTRPNTRPRRAPPKKRDDIDDSDTEGSVEGSDDFYNEDDNDD</sequence>